<evidence type="ECO:0000313" key="2">
    <source>
        <dbReference type="EMBL" id="MBD2777580.1"/>
    </source>
</evidence>
<gene>
    <name evidence="2" type="ORF">ICL16_37440</name>
</gene>
<dbReference type="RefSeq" id="WP_190836679.1">
    <property type="nucleotide sequence ID" value="NZ_CAWPPI010000110.1"/>
</dbReference>
<feature type="region of interest" description="Disordered" evidence="1">
    <location>
        <begin position="1"/>
        <end position="65"/>
    </location>
</feature>
<protein>
    <submittedName>
        <fullName evidence="2">Uncharacterized protein</fullName>
    </submittedName>
</protein>
<dbReference type="AlphaFoldDB" id="A0A8J6XSD4"/>
<organism evidence="2 3">
    <name type="scientific">Iningainema tapete BLCC-T55</name>
    <dbReference type="NCBI Taxonomy" id="2748662"/>
    <lineage>
        <taxon>Bacteria</taxon>
        <taxon>Bacillati</taxon>
        <taxon>Cyanobacteriota</taxon>
        <taxon>Cyanophyceae</taxon>
        <taxon>Nostocales</taxon>
        <taxon>Scytonemataceae</taxon>
        <taxon>Iningainema tapete</taxon>
    </lineage>
</organism>
<feature type="compositionally biased region" description="Polar residues" evidence="1">
    <location>
        <begin position="27"/>
        <end position="37"/>
    </location>
</feature>
<evidence type="ECO:0000256" key="1">
    <source>
        <dbReference type="SAM" id="MobiDB-lite"/>
    </source>
</evidence>
<dbReference type="EMBL" id="JACXAE010000110">
    <property type="protein sequence ID" value="MBD2777580.1"/>
    <property type="molecule type" value="Genomic_DNA"/>
</dbReference>
<sequence length="80" mass="8436">MTSENKNNINNPAAAIPGMGYPGEEAATNSVGGNYSDTAEDLNDSSHDEDNVDVPIPQSFGEEDENIVDRQLGIISRVAG</sequence>
<dbReference type="Proteomes" id="UP000629098">
    <property type="component" value="Unassembled WGS sequence"/>
</dbReference>
<evidence type="ECO:0000313" key="3">
    <source>
        <dbReference type="Proteomes" id="UP000629098"/>
    </source>
</evidence>
<reference evidence="2" key="1">
    <citation type="submission" date="2020-09" db="EMBL/GenBank/DDBJ databases">
        <title>Iningainema tapete sp. nov. (Scytonemataceae, Cyanobacteria) from greenhouses in central Florida (USA) produces two types of nodularin with biosynthetic potential for microcystin-LR and anabaenopeptins.</title>
        <authorList>
            <person name="Berthold D.E."/>
            <person name="Lefler F.W."/>
            <person name="Huang I.-S."/>
            <person name="Abdulla H."/>
            <person name="Zimba P.V."/>
            <person name="Laughinghouse H.D. IV."/>
        </authorList>
    </citation>
    <scope>NUCLEOTIDE SEQUENCE</scope>
    <source>
        <strain evidence="2">BLCCT55</strain>
    </source>
</reference>
<keyword evidence="3" id="KW-1185">Reference proteome</keyword>
<feature type="compositionally biased region" description="Low complexity" evidence="1">
    <location>
        <begin position="7"/>
        <end position="17"/>
    </location>
</feature>
<accession>A0A8J6XSD4</accession>
<proteinExistence type="predicted"/>
<comment type="caution">
    <text evidence="2">The sequence shown here is derived from an EMBL/GenBank/DDBJ whole genome shotgun (WGS) entry which is preliminary data.</text>
</comment>
<name>A0A8J6XSD4_9CYAN</name>